<dbReference type="PANTHER" id="PTHR12066:SF0">
    <property type="entry name" value="TELOMERASE REVERSE TRANSCRIPTASE"/>
    <property type="match status" value="1"/>
</dbReference>
<keyword evidence="4" id="KW-1185">Reference proteome</keyword>
<dbReference type="GO" id="GO:0000333">
    <property type="term" value="C:telomerase catalytic core complex"/>
    <property type="evidence" value="ECO:0007669"/>
    <property type="project" value="TreeGrafter"/>
</dbReference>
<feature type="domain" description="Reverse transcriptase" evidence="2">
    <location>
        <begin position="1"/>
        <end position="251"/>
    </location>
</feature>
<gene>
    <name evidence="3" type="ORF">Ocin01_11677</name>
</gene>
<dbReference type="GO" id="GO:0000781">
    <property type="term" value="C:chromosome, telomeric region"/>
    <property type="evidence" value="ECO:0007669"/>
    <property type="project" value="UniProtKB-SubCell"/>
</dbReference>
<dbReference type="SUPFAM" id="SSF56672">
    <property type="entry name" value="DNA/RNA polymerases"/>
    <property type="match status" value="1"/>
</dbReference>
<accession>A0A1D2MQH0</accession>
<comment type="function">
    <text evidence="1">Telomerase is a ribonucleoprotein enzyme essential for the replication of chromosome termini in most eukaryotes. It elongates telomeres. It is a reverse transcriptase that adds simple sequence repeats to chromosome ends by copying a template sequence within the RNA component of the enzyme.</text>
</comment>
<keyword evidence="1" id="KW-0779">Telomere</keyword>
<evidence type="ECO:0000313" key="3">
    <source>
        <dbReference type="EMBL" id="ODM95005.1"/>
    </source>
</evidence>
<dbReference type="EC" id="2.7.7.49" evidence="1"/>
<dbReference type="InterPro" id="IPR043502">
    <property type="entry name" value="DNA/RNA_pol_sf"/>
</dbReference>
<dbReference type="Proteomes" id="UP000094527">
    <property type="component" value="Unassembled WGS sequence"/>
</dbReference>
<dbReference type="InterPro" id="IPR003545">
    <property type="entry name" value="Telomerase_RT"/>
</dbReference>
<dbReference type="STRING" id="48709.A0A1D2MQH0"/>
<evidence type="ECO:0000313" key="4">
    <source>
        <dbReference type="Proteomes" id="UP000094527"/>
    </source>
</evidence>
<organism evidence="3 4">
    <name type="scientific">Orchesella cincta</name>
    <name type="common">Springtail</name>
    <name type="synonym">Podura cincta</name>
    <dbReference type="NCBI Taxonomy" id="48709"/>
    <lineage>
        <taxon>Eukaryota</taxon>
        <taxon>Metazoa</taxon>
        <taxon>Ecdysozoa</taxon>
        <taxon>Arthropoda</taxon>
        <taxon>Hexapoda</taxon>
        <taxon>Collembola</taxon>
        <taxon>Entomobryomorpha</taxon>
        <taxon>Entomobryoidea</taxon>
        <taxon>Orchesellidae</taxon>
        <taxon>Orchesellinae</taxon>
        <taxon>Orchesella</taxon>
    </lineage>
</organism>
<proteinExistence type="inferred from homology"/>
<sequence>MVITPSDTKDFKAMLYYIDAKINKTRVFVPSTILKVWKNFVTEWKSEGCPKLFYFRTDIRDAYPSVSISTLKEILLDAGGEKGHRMVLKKFKVITAGGRTMDRESIFDDHCKNNWHSGIHSRPFWLWIKNKTELIMLGRFWNILQVLPGLPQGWGPSSLLCSIYYGYIDSKMYLPFIESPGRFFLRIVDDYLFITPEPIEISDLNHVMKMGCEKYNIQLNQGKSETNMLVRSNIPISPRFCDTVTFCGWNFCLTCAHVSRDYKKYDGQDLCSTVAFQLKNTESPEHFIRLRGTVITSARLKPIVIDPTINCNRRILLTTFEASTFLSFRFYAICRVVYPTLSNLRAKNVAMSIRMCCGRLAGYVSRNCDMLSSTSTLEVQQCSENCCGRQKIFHQGTGESHKPSVPTPSSNLVLNHDSLLFAALIGFRIMLHKHHEVFKKVIPQINRRISELNTKLGSDRIATILSIIDHGKIPQCFDGISIKM</sequence>
<dbReference type="AlphaFoldDB" id="A0A1D2MQH0"/>
<dbReference type="PRINTS" id="PR01365">
    <property type="entry name" value="TELOMERASERT"/>
</dbReference>
<keyword evidence="1" id="KW-0158">Chromosome</keyword>
<evidence type="ECO:0000259" key="2">
    <source>
        <dbReference type="PROSITE" id="PS50878"/>
    </source>
</evidence>
<name>A0A1D2MQH0_ORCCI</name>
<keyword evidence="1" id="KW-0539">Nucleus</keyword>
<keyword evidence="1" id="KW-0548">Nucleotidyltransferase</keyword>
<comment type="caution">
    <text evidence="3">The sequence shown here is derived from an EMBL/GenBank/DDBJ whole genome shotgun (WGS) entry which is preliminary data.</text>
</comment>
<comment type="catalytic activity">
    <reaction evidence="1">
        <text>DNA(n) + a 2'-deoxyribonucleoside 5'-triphosphate = DNA(n+1) + diphosphate</text>
        <dbReference type="Rhea" id="RHEA:22508"/>
        <dbReference type="Rhea" id="RHEA-COMP:17339"/>
        <dbReference type="Rhea" id="RHEA-COMP:17340"/>
        <dbReference type="ChEBI" id="CHEBI:33019"/>
        <dbReference type="ChEBI" id="CHEBI:61560"/>
        <dbReference type="ChEBI" id="CHEBI:173112"/>
        <dbReference type="EC" id="2.7.7.49"/>
    </reaction>
</comment>
<keyword evidence="1 3" id="KW-0695">RNA-directed DNA polymerase</keyword>
<dbReference type="GO" id="GO:0070034">
    <property type="term" value="F:telomerase RNA binding"/>
    <property type="evidence" value="ECO:0007669"/>
    <property type="project" value="TreeGrafter"/>
</dbReference>
<dbReference type="EMBL" id="LJIJ01000722">
    <property type="protein sequence ID" value="ODM95005.1"/>
    <property type="molecule type" value="Genomic_DNA"/>
</dbReference>
<dbReference type="GO" id="GO:0046872">
    <property type="term" value="F:metal ion binding"/>
    <property type="evidence" value="ECO:0007669"/>
    <property type="project" value="UniProtKB-KW"/>
</dbReference>
<protein>
    <recommendedName>
        <fullName evidence="1">Telomerase reverse transcriptase</fullName>
        <ecNumber evidence="1">2.7.7.49</ecNumber>
    </recommendedName>
    <alternativeName>
        <fullName evidence="1">Telomerase catalytic subunit</fullName>
    </alternativeName>
</protein>
<keyword evidence="1" id="KW-0479">Metal-binding</keyword>
<comment type="similarity">
    <text evidence="1">Belongs to the reverse transcriptase family. Telomerase subfamily.</text>
</comment>
<evidence type="ECO:0000256" key="1">
    <source>
        <dbReference type="RuleBase" id="RU365061"/>
    </source>
</evidence>
<dbReference type="GO" id="GO:0042162">
    <property type="term" value="F:telomeric DNA binding"/>
    <property type="evidence" value="ECO:0007669"/>
    <property type="project" value="TreeGrafter"/>
</dbReference>
<dbReference type="PANTHER" id="PTHR12066">
    <property type="entry name" value="TELOMERASE REVERSE TRANSCRIPTASE"/>
    <property type="match status" value="1"/>
</dbReference>
<dbReference type="PROSITE" id="PS50878">
    <property type="entry name" value="RT_POL"/>
    <property type="match status" value="1"/>
</dbReference>
<dbReference type="CDD" id="cd01648">
    <property type="entry name" value="TERT"/>
    <property type="match status" value="1"/>
</dbReference>
<dbReference type="GO" id="GO:0003720">
    <property type="term" value="F:telomerase activity"/>
    <property type="evidence" value="ECO:0007669"/>
    <property type="project" value="InterPro"/>
</dbReference>
<dbReference type="GO" id="GO:0007004">
    <property type="term" value="P:telomere maintenance via telomerase"/>
    <property type="evidence" value="ECO:0007669"/>
    <property type="project" value="TreeGrafter"/>
</dbReference>
<keyword evidence="1" id="KW-0808">Transferase</keyword>
<dbReference type="InterPro" id="IPR000477">
    <property type="entry name" value="RT_dom"/>
</dbReference>
<dbReference type="Gene3D" id="3.30.70.2630">
    <property type="match status" value="1"/>
</dbReference>
<dbReference type="OrthoDB" id="289721at2759"/>
<reference evidence="3 4" key="1">
    <citation type="journal article" date="2016" name="Genome Biol. Evol.">
        <title>Gene Family Evolution Reflects Adaptation to Soil Environmental Stressors in the Genome of the Collembolan Orchesella cincta.</title>
        <authorList>
            <person name="Faddeeva-Vakhrusheva A."/>
            <person name="Derks M.F."/>
            <person name="Anvar S.Y."/>
            <person name="Agamennone V."/>
            <person name="Suring W."/>
            <person name="Smit S."/>
            <person name="van Straalen N.M."/>
            <person name="Roelofs D."/>
        </authorList>
    </citation>
    <scope>NUCLEOTIDE SEQUENCE [LARGE SCALE GENOMIC DNA]</scope>
    <source>
        <tissue evidence="3">Mixed pool</tissue>
    </source>
</reference>
<keyword evidence="1" id="KW-0460">Magnesium</keyword>
<comment type="subcellular location">
    <subcellularLocation>
        <location evidence="1">Nucleus</location>
    </subcellularLocation>
    <subcellularLocation>
        <location evidence="1">Chromosome</location>
        <location evidence="1">Telomere</location>
    </subcellularLocation>
</comment>